<dbReference type="Proteomes" id="UP000479710">
    <property type="component" value="Unassembled WGS sequence"/>
</dbReference>
<protein>
    <submittedName>
        <fullName evidence="1">Uncharacterized protein</fullName>
    </submittedName>
</protein>
<reference evidence="1 2" key="1">
    <citation type="submission" date="2019-11" db="EMBL/GenBank/DDBJ databases">
        <title>Whole genome sequence of Oryza granulata.</title>
        <authorList>
            <person name="Li W."/>
        </authorList>
    </citation>
    <scope>NUCLEOTIDE SEQUENCE [LARGE SCALE GENOMIC DNA]</scope>
    <source>
        <strain evidence="2">cv. Menghai</strain>
        <tissue evidence="1">Leaf</tissue>
    </source>
</reference>
<dbReference type="AlphaFoldDB" id="A0A6G1EZV8"/>
<keyword evidence="2" id="KW-1185">Reference proteome</keyword>
<proteinExistence type="predicted"/>
<comment type="caution">
    <text evidence="1">The sequence shown here is derived from an EMBL/GenBank/DDBJ whole genome shotgun (WGS) entry which is preliminary data.</text>
</comment>
<organism evidence="1 2">
    <name type="scientific">Oryza meyeriana var. granulata</name>
    <dbReference type="NCBI Taxonomy" id="110450"/>
    <lineage>
        <taxon>Eukaryota</taxon>
        <taxon>Viridiplantae</taxon>
        <taxon>Streptophyta</taxon>
        <taxon>Embryophyta</taxon>
        <taxon>Tracheophyta</taxon>
        <taxon>Spermatophyta</taxon>
        <taxon>Magnoliopsida</taxon>
        <taxon>Liliopsida</taxon>
        <taxon>Poales</taxon>
        <taxon>Poaceae</taxon>
        <taxon>BOP clade</taxon>
        <taxon>Oryzoideae</taxon>
        <taxon>Oryzeae</taxon>
        <taxon>Oryzinae</taxon>
        <taxon>Oryza</taxon>
        <taxon>Oryza meyeriana</taxon>
    </lineage>
</organism>
<accession>A0A6G1EZV8</accession>
<evidence type="ECO:0000313" key="1">
    <source>
        <dbReference type="EMBL" id="KAF0930187.1"/>
    </source>
</evidence>
<gene>
    <name evidence="1" type="ORF">E2562_030842</name>
</gene>
<dbReference type="EMBL" id="SPHZ02000002">
    <property type="protein sequence ID" value="KAF0930187.1"/>
    <property type="molecule type" value="Genomic_DNA"/>
</dbReference>
<evidence type="ECO:0000313" key="2">
    <source>
        <dbReference type="Proteomes" id="UP000479710"/>
    </source>
</evidence>
<sequence>MDIAPEDITLYRWEDIFRYFVQHIYNLNSTVIFLLQLFTGPPPPPSTLTLPDGSRDLAASSPSSTRLQLELQVARRSASPDPRINFAYGMSFKKRISSDGNNNFSADVFQKSYQKNRRLQIKMNMATAAHDKIS</sequence>
<name>A0A6G1EZV8_9ORYZ</name>